<dbReference type="InterPro" id="IPR011762">
    <property type="entry name" value="COA_CT_N"/>
</dbReference>
<reference evidence="3 4" key="1">
    <citation type="submission" date="2022-09" db="EMBL/GenBank/DDBJ databases">
        <title>Draft genome of isolate Be4.</title>
        <authorList>
            <person name="Sanchez-Castro I."/>
            <person name="Martinez-Rodriguez P."/>
            <person name="Descostes M."/>
            <person name="Merroun M."/>
        </authorList>
    </citation>
    <scope>NUCLEOTIDE SEQUENCE [LARGE SCALE GENOMIC DNA]</scope>
    <source>
        <strain evidence="3 4">Be4</strain>
    </source>
</reference>
<dbReference type="InterPro" id="IPR034733">
    <property type="entry name" value="AcCoA_carboxyl_beta"/>
</dbReference>
<dbReference type="InterPro" id="IPR011763">
    <property type="entry name" value="COA_CT_C"/>
</dbReference>
<dbReference type="PANTHER" id="PTHR43842">
    <property type="entry name" value="PROPIONYL-COA CARBOXYLASE BETA CHAIN"/>
    <property type="match status" value="1"/>
</dbReference>
<dbReference type="EMBL" id="JAODYH010000005">
    <property type="protein sequence ID" value="MCT9811379.1"/>
    <property type="molecule type" value="Genomic_DNA"/>
</dbReference>
<evidence type="ECO:0000313" key="4">
    <source>
        <dbReference type="Proteomes" id="UP001525968"/>
    </source>
</evidence>
<keyword evidence="4" id="KW-1185">Reference proteome</keyword>
<dbReference type="InterPro" id="IPR029045">
    <property type="entry name" value="ClpP/crotonase-like_dom_sf"/>
</dbReference>
<evidence type="ECO:0000259" key="1">
    <source>
        <dbReference type="PROSITE" id="PS50980"/>
    </source>
</evidence>
<organism evidence="3 4">
    <name type="scientific">Acidovorax bellezanensis</name>
    <dbReference type="NCBI Taxonomy" id="2976702"/>
    <lineage>
        <taxon>Bacteria</taxon>
        <taxon>Pseudomonadati</taxon>
        <taxon>Pseudomonadota</taxon>
        <taxon>Betaproteobacteria</taxon>
        <taxon>Burkholderiales</taxon>
        <taxon>Comamonadaceae</taxon>
        <taxon>Acidovorax</taxon>
    </lineage>
</organism>
<dbReference type="RefSeq" id="WP_261500605.1">
    <property type="nucleotide sequence ID" value="NZ_JAODYH010000005.1"/>
</dbReference>
<feature type="domain" description="CoA carboxyltransferase N-terminal" evidence="1">
    <location>
        <begin position="6"/>
        <end position="263"/>
    </location>
</feature>
<dbReference type="Gene3D" id="3.90.226.10">
    <property type="entry name" value="2-enoyl-CoA Hydratase, Chain A, domain 1"/>
    <property type="match status" value="2"/>
</dbReference>
<accession>A0ABT2PLN2</accession>
<dbReference type="PANTHER" id="PTHR43842:SF2">
    <property type="entry name" value="PROPIONYL-COA CARBOXYLASE BETA CHAIN, MITOCHONDRIAL"/>
    <property type="match status" value="1"/>
</dbReference>
<gene>
    <name evidence="3" type="ORF">N0K08_12090</name>
</gene>
<proteinExistence type="predicted"/>
<dbReference type="Pfam" id="PF01039">
    <property type="entry name" value="Carboxyl_trans"/>
    <property type="match status" value="1"/>
</dbReference>
<sequence>MQSTEWGTSLDELAQRKAYAMAMGGEAAVAKAKAAGKLTARERITALVDADSFRELGMLAGKGAYSAQGELEKVTPSTQVMGLARIAGRRTVVVSDDATIRGGSSEAAVAEKWIYADRYAYEYRLPLVRMVDTAGGSVKLLKQMGHTKIPGYSFLPGAQLLGLVPVVGIALGACAGLGAIRATSAHFSIMVKGRSQVFAGGPPVVKQALGYDIDKEDLGGHLVHKLSGVVHNAVDTEEEACALARRFLSYLPQSVWQAPPRVPCEDAPARADAWLNDAIPADRRKIFAPRKILAAIFDQGSVFEMAPQFGASLLTCFARLNGHAVGVMINNPMVMGGALTRAASVKMERFVDLCDTFHLPIVNLVDQPGTMTGLEAERDGTMYATLRAGAAIEQSSVPWCAIVIRRCFGLAGAMLSPKFGVSGTAIAHRFAWPSATWGSIPIEGGVAAAYRQELAQAEDPEALRLQLEQDYHRIGSPFRTAEKFGVVDIIEPSQTRALLCDWVEDAYHRCALALGPKGRTMR</sequence>
<comment type="caution">
    <text evidence="3">The sequence shown here is derived from an EMBL/GenBank/DDBJ whole genome shotgun (WGS) entry which is preliminary data.</text>
</comment>
<dbReference type="PROSITE" id="PS50980">
    <property type="entry name" value="COA_CT_NTER"/>
    <property type="match status" value="1"/>
</dbReference>
<dbReference type="PROSITE" id="PS50989">
    <property type="entry name" value="COA_CT_CTER"/>
    <property type="match status" value="1"/>
</dbReference>
<dbReference type="SUPFAM" id="SSF52096">
    <property type="entry name" value="ClpP/crotonase"/>
    <property type="match status" value="2"/>
</dbReference>
<evidence type="ECO:0000313" key="3">
    <source>
        <dbReference type="EMBL" id="MCT9811379.1"/>
    </source>
</evidence>
<protein>
    <submittedName>
        <fullName evidence="3">Propionyl-CoA carboxylase</fullName>
    </submittedName>
</protein>
<evidence type="ECO:0000259" key="2">
    <source>
        <dbReference type="PROSITE" id="PS50989"/>
    </source>
</evidence>
<name>A0ABT2PLN2_9BURK</name>
<feature type="domain" description="CoA carboxyltransferase C-terminal" evidence="2">
    <location>
        <begin position="270"/>
        <end position="522"/>
    </location>
</feature>
<dbReference type="InterPro" id="IPR051047">
    <property type="entry name" value="AccD/PCCB"/>
</dbReference>
<dbReference type="Proteomes" id="UP001525968">
    <property type="component" value="Unassembled WGS sequence"/>
</dbReference>